<dbReference type="AlphaFoldDB" id="A0A2U2RNH4"/>
<dbReference type="RefSeq" id="WP_109274266.1">
    <property type="nucleotide sequence ID" value="NZ_QFKX01000001.1"/>
</dbReference>
<keyword evidence="4" id="KW-1185">Reference proteome</keyword>
<evidence type="ECO:0000256" key="1">
    <source>
        <dbReference type="SAM" id="MobiDB-lite"/>
    </source>
</evidence>
<reference evidence="3 4" key="1">
    <citation type="submission" date="2018-05" db="EMBL/GenBank/DDBJ databases">
        <title>Brachybacterium sp. M1HQ-2T, whole genome shotgun sequence.</title>
        <authorList>
            <person name="Tuo L."/>
        </authorList>
    </citation>
    <scope>NUCLEOTIDE SEQUENCE [LARGE SCALE GENOMIC DNA]</scope>
    <source>
        <strain evidence="3 4">M1HQ-2</strain>
    </source>
</reference>
<dbReference type="InterPro" id="IPR036291">
    <property type="entry name" value="NAD(P)-bd_dom_sf"/>
</dbReference>
<evidence type="ECO:0000313" key="4">
    <source>
        <dbReference type="Proteomes" id="UP000245590"/>
    </source>
</evidence>
<dbReference type="Proteomes" id="UP000245590">
    <property type="component" value="Unassembled WGS sequence"/>
</dbReference>
<dbReference type="EMBL" id="QFKX01000001">
    <property type="protein sequence ID" value="PWH07381.1"/>
    <property type="molecule type" value="Genomic_DNA"/>
</dbReference>
<evidence type="ECO:0000313" key="3">
    <source>
        <dbReference type="EMBL" id="PWH07381.1"/>
    </source>
</evidence>
<gene>
    <name evidence="3" type="ORF">DEO23_01690</name>
</gene>
<feature type="domain" description="NAD-dependent epimerase/dehydratase" evidence="2">
    <location>
        <begin position="4"/>
        <end position="212"/>
    </location>
</feature>
<organism evidence="3 4">
    <name type="scientific">Brachybacterium endophyticum</name>
    <dbReference type="NCBI Taxonomy" id="2182385"/>
    <lineage>
        <taxon>Bacteria</taxon>
        <taxon>Bacillati</taxon>
        <taxon>Actinomycetota</taxon>
        <taxon>Actinomycetes</taxon>
        <taxon>Micrococcales</taxon>
        <taxon>Dermabacteraceae</taxon>
        <taxon>Brachybacterium</taxon>
    </lineage>
</organism>
<dbReference type="InterPro" id="IPR001509">
    <property type="entry name" value="Epimerase_deHydtase"/>
</dbReference>
<dbReference type="GO" id="GO:0005737">
    <property type="term" value="C:cytoplasm"/>
    <property type="evidence" value="ECO:0007669"/>
    <property type="project" value="TreeGrafter"/>
</dbReference>
<dbReference type="OrthoDB" id="8205493at2"/>
<dbReference type="SUPFAM" id="SSF51735">
    <property type="entry name" value="NAD(P)-binding Rossmann-fold domains"/>
    <property type="match status" value="1"/>
</dbReference>
<evidence type="ECO:0000259" key="2">
    <source>
        <dbReference type="Pfam" id="PF01370"/>
    </source>
</evidence>
<dbReference type="PANTHER" id="PTHR48079:SF6">
    <property type="entry name" value="NAD(P)-BINDING DOMAIN-CONTAINING PROTEIN-RELATED"/>
    <property type="match status" value="1"/>
</dbReference>
<dbReference type="GO" id="GO:0004029">
    <property type="term" value="F:aldehyde dehydrogenase (NAD+) activity"/>
    <property type="evidence" value="ECO:0007669"/>
    <property type="project" value="TreeGrafter"/>
</dbReference>
<protein>
    <submittedName>
        <fullName evidence="3">NAD-dependent epimerase</fullName>
    </submittedName>
</protein>
<accession>A0A2U2RNH4</accession>
<sequence>MQTILGASGQIGTELAHALHDEFTTDLRLVSRHPEALHETDETRPADLLDAGQTAHAVEGSEIVYFTAGLPPDSGLWEQQLPTMMRNVIDACATHGARLVFFDNTYMYPKNAEPQTEQTTFEPVGRKAVVRARIAEMLLEAMDQKTVEAVICRAPEFYGPGKTQSFTNSLVFERIAAGKTPRVPLADDTRRSLIWTPDASRAMARIGNTPSAYGQTWHLPVDPGYPTYKALITDLAAEAWGRELRYAIMPKWQFTLGSLASKPMREMRELLPRYAVDNLFISTTFTEAFPDFHVTTYREGLGILAAESSAEGSYTDTASTDTASPDREETTR</sequence>
<feature type="region of interest" description="Disordered" evidence="1">
    <location>
        <begin position="310"/>
        <end position="332"/>
    </location>
</feature>
<proteinExistence type="predicted"/>
<dbReference type="InterPro" id="IPR051783">
    <property type="entry name" value="NAD(P)-dependent_oxidoreduct"/>
</dbReference>
<dbReference type="Gene3D" id="3.40.50.720">
    <property type="entry name" value="NAD(P)-binding Rossmann-like Domain"/>
    <property type="match status" value="1"/>
</dbReference>
<comment type="caution">
    <text evidence="3">The sequence shown here is derived from an EMBL/GenBank/DDBJ whole genome shotgun (WGS) entry which is preliminary data.</text>
</comment>
<dbReference type="PANTHER" id="PTHR48079">
    <property type="entry name" value="PROTEIN YEEZ"/>
    <property type="match status" value="1"/>
</dbReference>
<dbReference type="Pfam" id="PF01370">
    <property type="entry name" value="Epimerase"/>
    <property type="match status" value="1"/>
</dbReference>
<name>A0A2U2RNH4_9MICO</name>